<dbReference type="GO" id="GO:0003678">
    <property type="term" value="F:DNA helicase activity"/>
    <property type="evidence" value="ECO:0007669"/>
    <property type="project" value="InterPro"/>
</dbReference>
<dbReference type="GO" id="GO:0003677">
    <property type="term" value="F:DNA binding"/>
    <property type="evidence" value="ECO:0007669"/>
    <property type="project" value="UniProtKB-KW"/>
</dbReference>
<sequence length="396" mass="41995">MDPLLAGEQALLGAVLLDPRQLGRLDWLEPRDFHRPAHRVLLSALRELRDAGHPGFAAEGDEGEVPLEWLTDTLALAGERTRGLDPSYLHTLIAACPRPSHAPLYGRIVLEGSIRRTVAEHAERLLAVAEEGLVVGEVKGTGHQADALAGVLADLAGRWGTPPRAHKPATVPATAPAAELSEDVQADEQFLLALLVHQDGAVAEVFDWLRPGDFADPGHGRLYRCLGALHHRGEPIDPVTAQWEVQRRGLLTDGTLTEEQLTPILDAHLVAGSAEWLGEQVLRTSLTRTAAESARQITVLAADERLAPGQLVGQALHALGPLEEVRARWRTANGHPSPVAATASAAGVPAARVSAALSRSTPPQHASATAPTAAPSARTGAATHRRPSSVPLRSAQ</sequence>
<evidence type="ECO:0000256" key="3">
    <source>
        <dbReference type="SAM" id="MobiDB-lite"/>
    </source>
</evidence>
<accession>A0A9W6USD0</accession>
<dbReference type="SUPFAM" id="SSF48024">
    <property type="entry name" value="N-terminal domain of DnaB helicase"/>
    <property type="match status" value="2"/>
</dbReference>
<feature type="domain" description="DNA helicase DnaB-like N-terminal" evidence="4">
    <location>
        <begin position="8"/>
        <end position="111"/>
    </location>
</feature>
<protein>
    <recommendedName>
        <fullName evidence="4">DNA helicase DnaB-like N-terminal domain-containing protein</fullName>
    </recommendedName>
</protein>
<evidence type="ECO:0000259" key="4">
    <source>
        <dbReference type="Pfam" id="PF00772"/>
    </source>
</evidence>
<evidence type="ECO:0000313" key="6">
    <source>
        <dbReference type="Proteomes" id="UP001165143"/>
    </source>
</evidence>
<keyword evidence="1" id="KW-0235">DNA replication</keyword>
<dbReference type="GO" id="GO:0005829">
    <property type="term" value="C:cytosol"/>
    <property type="evidence" value="ECO:0007669"/>
    <property type="project" value="TreeGrafter"/>
</dbReference>
<name>A0A9W6USD0_9ACTN</name>
<dbReference type="Gene3D" id="1.10.860.10">
    <property type="entry name" value="DNAb Helicase, Chain A"/>
    <property type="match status" value="2"/>
</dbReference>
<proteinExistence type="predicted"/>
<dbReference type="GO" id="GO:0005524">
    <property type="term" value="F:ATP binding"/>
    <property type="evidence" value="ECO:0007669"/>
    <property type="project" value="InterPro"/>
</dbReference>
<evidence type="ECO:0000313" key="5">
    <source>
        <dbReference type="EMBL" id="GLW58002.1"/>
    </source>
</evidence>
<keyword evidence="2" id="KW-0238">DNA-binding</keyword>
<gene>
    <name evidence="5" type="ORF">Kpho01_60130</name>
</gene>
<dbReference type="GO" id="GO:0006260">
    <property type="term" value="P:DNA replication"/>
    <property type="evidence" value="ECO:0007669"/>
    <property type="project" value="UniProtKB-KW"/>
</dbReference>
<evidence type="ECO:0000256" key="2">
    <source>
        <dbReference type="ARBA" id="ARBA00023125"/>
    </source>
</evidence>
<dbReference type="PANTHER" id="PTHR30153:SF2">
    <property type="entry name" value="REPLICATIVE DNA HELICASE"/>
    <property type="match status" value="1"/>
</dbReference>
<dbReference type="InterPro" id="IPR016136">
    <property type="entry name" value="DNA_helicase_N/primase_C"/>
</dbReference>
<feature type="region of interest" description="Disordered" evidence="3">
    <location>
        <begin position="353"/>
        <end position="396"/>
    </location>
</feature>
<comment type="caution">
    <text evidence="5">The sequence shown here is derived from an EMBL/GenBank/DDBJ whole genome shotgun (WGS) entry which is preliminary data.</text>
</comment>
<dbReference type="EMBL" id="BSRX01000046">
    <property type="protein sequence ID" value="GLW58002.1"/>
    <property type="molecule type" value="Genomic_DNA"/>
</dbReference>
<dbReference type="AlphaFoldDB" id="A0A9W6USD0"/>
<reference evidence="5" key="1">
    <citation type="submission" date="2023-02" db="EMBL/GenBank/DDBJ databases">
        <title>Kitasatospora phosalacinea NBRC 14362.</title>
        <authorList>
            <person name="Ichikawa N."/>
            <person name="Sato H."/>
            <person name="Tonouchi N."/>
        </authorList>
    </citation>
    <scope>NUCLEOTIDE SEQUENCE</scope>
    <source>
        <strain evidence="5">NBRC 14362</strain>
    </source>
</reference>
<evidence type="ECO:0000256" key="1">
    <source>
        <dbReference type="ARBA" id="ARBA00022705"/>
    </source>
</evidence>
<feature type="compositionally biased region" description="Low complexity" evidence="3">
    <location>
        <begin position="353"/>
        <end position="382"/>
    </location>
</feature>
<dbReference type="Proteomes" id="UP001165143">
    <property type="component" value="Unassembled WGS sequence"/>
</dbReference>
<feature type="domain" description="DNA helicase DnaB-like N-terminal" evidence="4">
    <location>
        <begin position="187"/>
        <end position="253"/>
    </location>
</feature>
<dbReference type="RefSeq" id="WP_033252483.1">
    <property type="nucleotide sequence ID" value="NZ_BSRX01000046.1"/>
</dbReference>
<dbReference type="Pfam" id="PF00772">
    <property type="entry name" value="DnaB"/>
    <property type="match status" value="2"/>
</dbReference>
<dbReference type="InterPro" id="IPR036185">
    <property type="entry name" value="DNA_heli_DnaB-like_N_sf"/>
</dbReference>
<dbReference type="PANTHER" id="PTHR30153">
    <property type="entry name" value="REPLICATIVE DNA HELICASE DNAB"/>
    <property type="match status" value="1"/>
</dbReference>
<organism evidence="5 6">
    <name type="scientific">Kitasatospora phosalacinea</name>
    <dbReference type="NCBI Taxonomy" id="2065"/>
    <lineage>
        <taxon>Bacteria</taxon>
        <taxon>Bacillati</taxon>
        <taxon>Actinomycetota</taxon>
        <taxon>Actinomycetes</taxon>
        <taxon>Kitasatosporales</taxon>
        <taxon>Streptomycetaceae</taxon>
        <taxon>Kitasatospora</taxon>
    </lineage>
</organism>
<dbReference type="InterPro" id="IPR007693">
    <property type="entry name" value="DNA_helicase_DnaB-like_N"/>
</dbReference>
<dbReference type="OrthoDB" id="2970604at2"/>